<reference evidence="1" key="1">
    <citation type="journal article" date="2021" name="Proc. Natl. Acad. Sci. U.S.A.">
        <title>A Catalog of Tens of Thousands of Viruses from Human Metagenomes Reveals Hidden Associations with Chronic Diseases.</title>
        <authorList>
            <person name="Tisza M.J."/>
            <person name="Buck C.B."/>
        </authorList>
    </citation>
    <scope>NUCLEOTIDE SEQUENCE</scope>
    <source>
        <strain evidence="1">CtbEa13</strain>
    </source>
</reference>
<dbReference type="EMBL" id="BK016237">
    <property type="protein sequence ID" value="DAG04054.1"/>
    <property type="molecule type" value="Genomic_DNA"/>
</dbReference>
<organism evidence="1">
    <name type="scientific">Myoviridae sp. ctbEa13</name>
    <dbReference type="NCBI Taxonomy" id="2825136"/>
    <lineage>
        <taxon>Viruses</taxon>
        <taxon>Duplodnaviria</taxon>
        <taxon>Heunggongvirae</taxon>
        <taxon>Uroviricota</taxon>
        <taxon>Caudoviricetes</taxon>
    </lineage>
</organism>
<proteinExistence type="predicted"/>
<name>A0A8S5VBH0_9CAUD</name>
<protein>
    <submittedName>
        <fullName evidence="1">Uncharacterized protein</fullName>
    </submittedName>
</protein>
<accession>A0A8S5VBH0</accession>
<evidence type="ECO:0000313" key="1">
    <source>
        <dbReference type="EMBL" id="DAG04054.1"/>
    </source>
</evidence>
<sequence>MKTSSKSKQSVKIASKVFTFEAIYDIIDI</sequence>